<evidence type="ECO:0000313" key="1">
    <source>
        <dbReference type="EMBL" id="RKE93622.1"/>
    </source>
</evidence>
<dbReference type="Proteomes" id="UP000284407">
    <property type="component" value="Unassembled WGS sequence"/>
</dbReference>
<sequence>MKNSTSLTDVRTGAEIIDMLEILRPSCPEEAGEHHDIYDLAARFDGAFYEPARSRPEEDMTFDFVKLEGVLIPAIDAFEKAILKADQLVMAVYAASMRGRPADEVMDRLHESQDGMQTVVALSTILKDGGTEPGRLRGICAKADQISLPIDRYLSRTINKIGLSCVVAAREAVIAEYHRIARDGRVIDKEKALVDGAMYALKLDEFTVCRDFIERMNEDEELISEMTGYVEQVRHDVLVMIRTSKFRILLENAFYGLTRPVPKPEGWSS</sequence>
<proteinExistence type="predicted"/>
<protein>
    <submittedName>
        <fullName evidence="1">Uncharacterized protein</fullName>
    </submittedName>
</protein>
<reference evidence="1 2" key="1">
    <citation type="submission" date="2018-09" db="EMBL/GenBank/DDBJ databases">
        <title>Genomic Encyclopedia of Archaeal and Bacterial Type Strains, Phase II (KMG-II): from individual species to whole genera.</title>
        <authorList>
            <person name="Goeker M."/>
        </authorList>
    </citation>
    <scope>NUCLEOTIDE SEQUENCE [LARGE SCALE GENOMIC DNA]</scope>
    <source>
        <strain evidence="1 2">DSM 11458</strain>
    </source>
</reference>
<comment type="caution">
    <text evidence="1">The sequence shown here is derived from an EMBL/GenBank/DDBJ whole genome shotgun (WGS) entry which is preliminary data.</text>
</comment>
<accession>A0A420DHC0</accession>
<dbReference type="EMBL" id="RAQK01000002">
    <property type="protein sequence ID" value="RKE93622.1"/>
    <property type="molecule type" value="Genomic_DNA"/>
</dbReference>
<evidence type="ECO:0000313" key="2">
    <source>
        <dbReference type="Proteomes" id="UP000284407"/>
    </source>
</evidence>
<name>A0A420DHC0_9RHOB</name>
<gene>
    <name evidence="1" type="ORF">C8N30_2699</name>
</gene>
<organism evidence="1 2">
    <name type="scientific">Sulfitobacter guttiformis</name>
    <dbReference type="NCBI Taxonomy" id="74349"/>
    <lineage>
        <taxon>Bacteria</taxon>
        <taxon>Pseudomonadati</taxon>
        <taxon>Pseudomonadota</taxon>
        <taxon>Alphaproteobacteria</taxon>
        <taxon>Rhodobacterales</taxon>
        <taxon>Roseobacteraceae</taxon>
        <taxon>Sulfitobacter</taxon>
    </lineage>
</organism>
<dbReference type="STRING" id="1443111.Z949_1826"/>
<keyword evidence="2" id="KW-1185">Reference proteome</keyword>
<dbReference type="RefSeq" id="WP_025062328.1">
    <property type="nucleotide sequence ID" value="NZ_RAQK01000002.1"/>
</dbReference>
<dbReference type="AlphaFoldDB" id="A0A420DHC0"/>